<dbReference type="Gene3D" id="3.20.20.70">
    <property type="entry name" value="Aldolase class I"/>
    <property type="match status" value="1"/>
</dbReference>
<dbReference type="CDD" id="cd02808">
    <property type="entry name" value="GltS_FMN"/>
    <property type="match status" value="1"/>
</dbReference>
<name>A0A1W1CI77_9ZZZZ</name>
<dbReference type="PIRSF" id="PIRSF006429">
    <property type="entry name" value="GOGAT_lg_2"/>
    <property type="match status" value="1"/>
</dbReference>
<dbReference type="InterPro" id="IPR024188">
    <property type="entry name" value="GltB"/>
</dbReference>
<dbReference type="SUPFAM" id="SSF51395">
    <property type="entry name" value="FMN-linked oxidoreductases"/>
    <property type="match status" value="1"/>
</dbReference>
<evidence type="ECO:0000256" key="1">
    <source>
        <dbReference type="ARBA" id="ARBA00009716"/>
    </source>
</evidence>
<keyword evidence="2" id="KW-0812">Transmembrane</keyword>
<accession>A0A1W1CI77</accession>
<keyword evidence="2" id="KW-0472">Membrane</keyword>
<dbReference type="PANTHER" id="PTHR43819:SF1">
    <property type="entry name" value="ARCHAEAL-TYPE GLUTAMATE SYNTHASE [NADPH]"/>
    <property type="match status" value="1"/>
</dbReference>
<dbReference type="Pfam" id="PF01645">
    <property type="entry name" value="Glu_synthase"/>
    <property type="match status" value="1"/>
</dbReference>
<keyword evidence="2" id="KW-1133">Transmembrane helix</keyword>
<reference evidence="4" key="1">
    <citation type="submission" date="2016-10" db="EMBL/GenBank/DDBJ databases">
        <authorList>
            <person name="de Groot N.N."/>
        </authorList>
    </citation>
    <scope>NUCLEOTIDE SEQUENCE</scope>
</reference>
<dbReference type="PANTHER" id="PTHR43819">
    <property type="entry name" value="ARCHAEAL-TYPE GLUTAMATE SYNTHASE [NADPH]"/>
    <property type="match status" value="1"/>
</dbReference>
<dbReference type="EMBL" id="FPHK01000088">
    <property type="protein sequence ID" value="SFV65402.1"/>
    <property type="molecule type" value="Genomic_DNA"/>
</dbReference>
<dbReference type="AlphaFoldDB" id="A0A1W1CI77"/>
<proteinExistence type="inferred from homology"/>
<gene>
    <name evidence="4" type="ORF">MNB_SM-6-1194</name>
</gene>
<protein>
    <submittedName>
        <fullName evidence="4">Glutamate synthase [NADPH] large chain</fullName>
        <ecNumber evidence="4">1.4.1.13</ecNumber>
    </submittedName>
</protein>
<dbReference type="InterPro" id="IPR013785">
    <property type="entry name" value="Aldolase_TIM"/>
</dbReference>
<evidence type="ECO:0000259" key="3">
    <source>
        <dbReference type="Pfam" id="PF01645"/>
    </source>
</evidence>
<evidence type="ECO:0000256" key="2">
    <source>
        <dbReference type="SAM" id="Phobius"/>
    </source>
</evidence>
<comment type="similarity">
    <text evidence="1">Belongs to the glutamate synthase family.</text>
</comment>
<feature type="transmembrane region" description="Helical" evidence="2">
    <location>
        <begin position="12"/>
        <end position="36"/>
    </location>
</feature>
<dbReference type="GO" id="GO:0006537">
    <property type="term" value="P:glutamate biosynthetic process"/>
    <property type="evidence" value="ECO:0007669"/>
    <property type="project" value="InterPro"/>
</dbReference>
<organism evidence="4">
    <name type="scientific">hydrothermal vent metagenome</name>
    <dbReference type="NCBI Taxonomy" id="652676"/>
    <lineage>
        <taxon>unclassified sequences</taxon>
        <taxon>metagenomes</taxon>
        <taxon>ecological metagenomes</taxon>
    </lineage>
</organism>
<feature type="domain" description="Glutamate synthase" evidence="3">
    <location>
        <begin position="110"/>
        <end position="545"/>
    </location>
</feature>
<dbReference type="InterPro" id="IPR002932">
    <property type="entry name" value="Glu_synthdom"/>
</dbReference>
<dbReference type="EC" id="1.4.1.13" evidence="4"/>
<evidence type="ECO:0000313" key="4">
    <source>
        <dbReference type="EMBL" id="SFV65402.1"/>
    </source>
</evidence>
<dbReference type="GO" id="GO:0004355">
    <property type="term" value="F:glutamate synthase (NADPH) activity"/>
    <property type="evidence" value="ECO:0007669"/>
    <property type="project" value="UniProtKB-EC"/>
</dbReference>
<sequence>MIRDENFIDNAWNFFLEFLEFFILGLVVAITLLYFYDKYIQRKHALLINYPVIGRFRYLFEALREPLRQYFAEETFFESKDKVDWVYKAAKDKPNYQSFSVNQPFSGSRFIIKHATNVLNEDEVSEDMSVTFGEKREIPFVSHTPIIRSAMSDGALSPEAVRAFSIAGRDSNLTINTGEGSLTSNHLFTLKPDPKNDKYLEIVHSTPYAEFVFKIGELFFNRKIAIKWYRNALLNKKTQNTYIYDTDSHVLFRVNWNAALEEFPKEVPQELPNMIFQMSSGLYGVRDVDGNFDELKYQKVMRFCRMTEIKIAQGAKQTGGKLAGKKVTADVAYYRGVAEGKDLFSPNRFPYADTTKHLLEFVSKLQKLSRKPVGFKIVISDADSVKELALAMQKHKEAGGTLPDFITIDSGEGGSATAPLELMESVGLTTNNALYILDTVLREYNLREDTKIIASGKILTPDDAIITMCMGADAVGIARGFMMSGGCIRARMCSGFGSHVCPVGMATQDEKKRASYLVVKEGREIGNYHKNLIKSMKVVLAVMGIKHIKELNKKHLTFKNENDEIYFDIDRYFHQKLHE</sequence>
<keyword evidence="4" id="KW-0560">Oxidoreductase</keyword>